<sequence>MPSAIDTNVLLRIMIDENSEHGARAMARFETGGLIVGPSVLLETEWVLRSRYGLSAQTVNRLMTALVTSPNIQFGNESMVRDAIAAHGDGMDFADALHLFGAAECNEFLTFDKDLTRSAKSYPNAPAVREP</sequence>
<dbReference type="EMBL" id="JAAKZF010000002">
    <property type="protein sequence ID" value="NGO50040.1"/>
    <property type="molecule type" value="Genomic_DNA"/>
</dbReference>
<keyword evidence="3" id="KW-1185">Reference proteome</keyword>
<evidence type="ECO:0000259" key="1">
    <source>
        <dbReference type="Pfam" id="PF01850"/>
    </source>
</evidence>
<evidence type="ECO:0000313" key="3">
    <source>
        <dbReference type="Proteomes" id="UP001642900"/>
    </source>
</evidence>
<feature type="domain" description="PIN" evidence="1">
    <location>
        <begin position="5"/>
        <end position="119"/>
    </location>
</feature>
<reference evidence="2 3" key="1">
    <citation type="submission" date="2020-02" db="EMBL/GenBank/DDBJ databases">
        <title>Genome sequence of strain CCNWXJ40-4.</title>
        <authorList>
            <person name="Gao J."/>
            <person name="Sun J."/>
        </authorList>
    </citation>
    <scope>NUCLEOTIDE SEQUENCE [LARGE SCALE GENOMIC DNA]</scope>
    <source>
        <strain evidence="2 3">CCNWXJ 40-4</strain>
    </source>
</reference>
<dbReference type="PANTHER" id="PTHR39664">
    <property type="match status" value="1"/>
</dbReference>
<organism evidence="2 3">
    <name type="scientific">Allomesorhizobium camelthorni</name>
    <dbReference type="NCBI Taxonomy" id="475069"/>
    <lineage>
        <taxon>Bacteria</taxon>
        <taxon>Pseudomonadati</taxon>
        <taxon>Pseudomonadota</taxon>
        <taxon>Alphaproteobacteria</taxon>
        <taxon>Hyphomicrobiales</taxon>
        <taxon>Phyllobacteriaceae</taxon>
        <taxon>Allomesorhizobium</taxon>
    </lineage>
</organism>
<dbReference type="Pfam" id="PF01850">
    <property type="entry name" value="PIN"/>
    <property type="match status" value="1"/>
</dbReference>
<dbReference type="RefSeq" id="WP_165022871.1">
    <property type="nucleotide sequence ID" value="NZ_JAAKZF010000002.1"/>
</dbReference>
<dbReference type="InterPro" id="IPR002716">
    <property type="entry name" value="PIN_dom"/>
</dbReference>
<dbReference type="AlphaFoldDB" id="A0A6G4W796"/>
<dbReference type="CDD" id="cd18683">
    <property type="entry name" value="PIN_VapC-like"/>
    <property type="match status" value="1"/>
</dbReference>
<dbReference type="PANTHER" id="PTHR39664:SF2">
    <property type="entry name" value="NUCLEIC ACID-BINDING PROTEIN, CONTAINING PIN DOMAIN-RELATED"/>
    <property type="match status" value="1"/>
</dbReference>
<comment type="caution">
    <text evidence="2">The sequence shown here is derived from an EMBL/GenBank/DDBJ whole genome shotgun (WGS) entry which is preliminary data.</text>
</comment>
<accession>A0A6G4W796</accession>
<gene>
    <name evidence="2" type="ORF">G6N73_02420</name>
</gene>
<protein>
    <submittedName>
        <fullName evidence="2">Type II toxin-antitoxin system VapC family toxin</fullName>
    </submittedName>
</protein>
<dbReference type="Gene3D" id="3.40.50.1010">
    <property type="entry name" value="5'-nuclease"/>
    <property type="match status" value="1"/>
</dbReference>
<evidence type="ECO:0000313" key="2">
    <source>
        <dbReference type="EMBL" id="NGO50040.1"/>
    </source>
</evidence>
<dbReference type="InterPro" id="IPR029060">
    <property type="entry name" value="PIN-like_dom_sf"/>
</dbReference>
<name>A0A6G4W796_9HYPH</name>
<proteinExistence type="predicted"/>
<dbReference type="SUPFAM" id="SSF88723">
    <property type="entry name" value="PIN domain-like"/>
    <property type="match status" value="1"/>
</dbReference>
<dbReference type="Proteomes" id="UP001642900">
    <property type="component" value="Unassembled WGS sequence"/>
</dbReference>